<evidence type="ECO:0000259" key="3">
    <source>
        <dbReference type="PROSITE" id="PS51186"/>
    </source>
</evidence>
<evidence type="ECO:0000313" key="5">
    <source>
        <dbReference type="Proteomes" id="UP000703720"/>
    </source>
</evidence>
<reference evidence="4 5" key="1">
    <citation type="submission" date="2021-03" db="EMBL/GenBank/DDBJ databases">
        <title>Sequencing the genomes of 1000 actinobacteria strains.</title>
        <authorList>
            <person name="Klenk H.-P."/>
        </authorList>
    </citation>
    <scope>NUCLEOTIDE SEQUENCE [LARGE SCALE GENOMIC DNA]</scope>
    <source>
        <strain evidence="4 5">DSM 13468</strain>
    </source>
</reference>
<evidence type="ECO:0000256" key="2">
    <source>
        <dbReference type="ARBA" id="ARBA00023315"/>
    </source>
</evidence>
<accession>A0ABS4WLJ4</accession>
<organism evidence="4 5">
    <name type="scientific">Microbacterium phyllosphaerae</name>
    <dbReference type="NCBI Taxonomy" id="124798"/>
    <lineage>
        <taxon>Bacteria</taxon>
        <taxon>Bacillati</taxon>
        <taxon>Actinomycetota</taxon>
        <taxon>Actinomycetes</taxon>
        <taxon>Micrococcales</taxon>
        <taxon>Microbacteriaceae</taxon>
        <taxon>Microbacterium</taxon>
    </lineage>
</organism>
<comment type="caution">
    <text evidence="4">The sequence shown here is derived from an EMBL/GenBank/DDBJ whole genome shotgun (WGS) entry which is preliminary data.</text>
</comment>
<evidence type="ECO:0000256" key="1">
    <source>
        <dbReference type="ARBA" id="ARBA00022679"/>
    </source>
</evidence>
<dbReference type="EMBL" id="JAGIOA010000001">
    <property type="protein sequence ID" value="MBP2376901.1"/>
    <property type="molecule type" value="Genomic_DNA"/>
</dbReference>
<feature type="domain" description="N-acetyltransferase" evidence="3">
    <location>
        <begin position="5"/>
        <end position="157"/>
    </location>
</feature>
<dbReference type="InterPro" id="IPR016181">
    <property type="entry name" value="Acyl_CoA_acyltransferase"/>
</dbReference>
<dbReference type="Gene3D" id="3.40.630.30">
    <property type="match status" value="1"/>
</dbReference>
<dbReference type="Proteomes" id="UP000703720">
    <property type="component" value="Unassembled WGS sequence"/>
</dbReference>
<dbReference type="InterPro" id="IPR050832">
    <property type="entry name" value="Bact_Acetyltransf"/>
</dbReference>
<name>A0ABS4WLJ4_9MICO</name>
<keyword evidence="1 4" id="KW-0808">Transferase</keyword>
<dbReference type="GO" id="GO:0016746">
    <property type="term" value="F:acyltransferase activity"/>
    <property type="evidence" value="ECO:0007669"/>
    <property type="project" value="UniProtKB-KW"/>
</dbReference>
<evidence type="ECO:0000313" key="4">
    <source>
        <dbReference type="EMBL" id="MBP2376901.1"/>
    </source>
</evidence>
<protein>
    <submittedName>
        <fullName evidence="4">Acetyltransferase</fullName>
        <ecNumber evidence="4">2.3.1.-</ecNumber>
    </submittedName>
</protein>
<dbReference type="RefSeq" id="WP_210096318.1">
    <property type="nucleotide sequence ID" value="NZ_BAAAIO010000001.1"/>
</dbReference>
<dbReference type="PANTHER" id="PTHR43877:SF5">
    <property type="entry name" value="BLL8307 PROTEIN"/>
    <property type="match status" value="1"/>
</dbReference>
<sequence length="157" mass="17093">MTVGLLVVEDTPASEDIRALIDANVRDNYETSPADSVHVFDAAALGSPYVTLWSARDAATRTLLGIGAIARLTATSVELKSMRTVEEARGRGVASQIVRTIRDVCRERGIEVIFLETGVEDFFAPARAMYAKLGFVECGPFGDYVEDSNTVFMTLRV</sequence>
<dbReference type="EC" id="2.3.1.-" evidence="4"/>
<gene>
    <name evidence="4" type="ORF">JOF42_000396</name>
</gene>
<dbReference type="CDD" id="cd04301">
    <property type="entry name" value="NAT_SF"/>
    <property type="match status" value="1"/>
</dbReference>
<proteinExistence type="predicted"/>
<dbReference type="InterPro" id="IPR000182">
    <property type="entry name" value="GNAT_dom"/>
</dbReference>
<dbReference type="Pfam" id="PF00583">
    <property type="entry name" value="Acetyltransf_1"/>
    <property type="match status" value="1"/>
</dbReference>
<keyword evidence="2 4" id="KW-0012">Acyltransferase</keyword>
<keyword evidence="5" id="KW-1185">Reference proteome</keyword>
<dbReference type="PANTHER" id="PTHR43877">
    <property type="entry name" value="AMINOALKYLPHOSPHONATE N-ACETYLTRANSFERASE-RELATED-RELATED"/>
    <property type="match status" value="1"/>
</dbReference>
<dbReference type="SUPFAM" id="SSF55729">
    <property type="entry name" value="Acyl-CoA N-acyltransferases (Nat)"/>
    <property type="match status" value="1"/>
</dbReference>
<dbReference type="PROSITE" id="PS51186">
    <property type="entry name" value="GNAT"/>
    <property type="match status" value="1"/>
</dbReference>